<organism evidence="5 6">
    <name type="scientific">Gordonia caeni</name>
    <dbReference type="NCBI Taxonomy" id="1007097"/>
    <lineage>
        <taxon>Bacteria</taxon>
        <taxon>Bacillati</taxon>
        <taxon>Actinomycetota</taxon>
        <taxon>Actinomycetes</taxon>
        <taxon>Mycobacteriales</taxon>
        <taxon>Gordoniaceae</taxon>
        <taxon>Gordonia</taxon>
    </lineage>
</organism>
<dbReference type="SMART" id="SM00342">
    <property type="entry name" value="HTH_ARAC"/>
    <property type="match status" value="1"/>
</dbReference>
<dbReference type="InterPro" id="IPR018060">
    <property type="entry name" value="HTH_AraC"/>
</dbReference>
<evidence type="ECO:0000259" key="4">
    <source>
        <dbReference type="PROSITE" id="PS01124"/>
    </source>
</evidence>
<dbReference type="EMBL" id="BAAAZW010000009">
    <property type="protein sequence ID" value="GAA3966610.1"/>
    <property type="molecule type" value="Genomic_DNA"/>
</dbReference>
<reference evidence="6" key="1">
    <citation type="journal article" date="2019" name="Int. J. Syst. Evol. Microbiol.">
        <title>The Global Catalogue of Microorganisms (GCM) 10K type strain sequencing project: providing services to taxonomists for standard genome sequencing and annotation.</title>
        <authorList>
            <consortium name="The Broad Institute Genomics Platform"/>
            <consortium name="The Broad Institute Genome Sequencing Center for Infectious Disease"/>
            <person name="Wu L."/>
            <person name="Ma J."/>
        </authorList>
    </citation>
    <scope>NUCLEOTIDE SEQUENCE [LARGE SCALE GENOMIC DNA]</scope>
    <source>
        <strain evidence="6">JCM 16923</strain>
    </source>
</reference>
<evidence type="ECO:0000313" key="5">
    <source>
        <dbReference type="EMBL" id="GAA3966610.1"/>
    </source>
</evidence>
<keyword evidence="6" id="KW-1185">Reference proteome</keyword>
<evidence type="ECO:0000256" key="1">
    <source>
        <dbReference type="ARBA" id="ARBA00023015"/>
    </source>
</evidence>
<dbReference type="Gene3D" id="1.10.10.60">
    <property type="entry name" value="Homeodomain-like"/>
    <property type="match status" value="1"/>
</dbReference>
<protein>
    <submittedName>
        <fullName evidence="5">AraC family transcriptional regulator</fullName>
    </submittedName>
</protein>
<comment type="caution">
    <text evidence="5">The sequence shown here is derived from an EMBL/GenBank/DDBJ whole genome shotgun (WGS) entry which is preliminary data.</text>
</comment>
<keyword evidence="1" id="KW-0805">Transcription regulation</keyword>
<keyword evidence="3" id="KW-0804">Transcription</keyword>
<dbReference type="PANTHER" id="PTHR47894:SF4">
    <property type="entry name" value="HTH-TYPE TRANSCRIPTIONAL REGULATOR GADX"/>
    <property type="match status" value="1"/>
</dbReference>
<dbReference type="PROSITE" id="PS01124">
    <property type="entry name" value="HTH_ARAC_FAMILY_2"/>
    <property type="match status" value="1"/>
</dbReference>
<dbReference type="Proteomes" id="UP001418444">
    <property type="component" value="Unassembled WGS sequence"/>
</dbReference>
<gene>
    <name evidence="5" type="ORF">GCM10022231_29390</name>
</gene>
<evidence type="ECO:0000313" key="6">
    <source>
        <dbReference type="Proteomes" id="UP001418444"/>
    </source>
</evidence>
<dbReference type="InterPro" id="IPR009057">
    <property type="entry name" value="Homeodomain-like_sf"/>
</dbReference>
<feature type="domain" description="HTH araC/xylS-type" evidence="4">
    <location>
        <begin position="230"/>
        <end position="328"/>
    </location>
</feature>
<sequence>MADLISASSLSRFPQLADQLGGDADRLLRGVGIDPAVVGAHDRFVPFTAVSALLGRAAAELRTPDFALRLAAQQHPDILGPIAIAARNATTVGAALQAVTEHAHVYSPALATAVRADGDHTAYEFDIVLRRVPARDHITELALGVTLSTVKMIAGPAFQPVRVTFVHAPIAEREAYLEHFGAPVEFEAPRNTIVVHTELMNHRITQVDPLAHDLAIQLMAGVDRYTSFEDTVAAAIKRSLPVGAAGLPRVAALMAMHPRTLQRRLGTADITFDALVDQVRRDTAGGMLANPNVPLSAIATQLGYSEQSSLTRSCRRWFGRTPKEHRRALVQAAAVARSDPARSTTTDAAGH</sequence>
<evidence type="ECO:0000256" key="3">
    <source>
        <dbReference type="ARBA" id="ARBA00023163"/>
    </source>
</evidence>
<dbReference type="Pfam" id="PF12625">
    <property type="entry name" value="Arabinose_bd"/>
    <property type="match status" value="1"/>
</dbReference>
<accession>A0ABP7PKU8</accession>
<dbReference type="PANTHER" id="PTHR47894">
    <property type="entry name" value="HTH-TYPE TRANSCRIPTIONAL REGULATOR GADX"/>
    <property type="match status" value="1"/>
</dbReference>
<dbReference type="InterPro" id="IPR032687">
    <property type="entry name" value="AraC-type_N"/>
</dbReference>
<dbReference type="Pfam" id="PF12833">
    <property type="entry name" value="HTH_18"/>
    <property type="match status" value="1"/>
</dbReference>
<proteinExistence type="predicted"/>
<evidence type="ECO:0000256" key="2">
    <source>
        <dbReference type="ARBA" id="ARBA00023125"/>
    </source>
</evidence>
<dbReference type="RefSeq" id="WP_344785088.1">
    <property type="nucleotide sequence ID" value="NZ_BAAAZW010000009.1"/>
</dbReference>
<dbReference type="SUPFAM" id="SSF46689">
    <property type="entry name" value="Homeodomain-like"/>
    <property type="match status" value="1"/>
</dbReference>
<keyword evidence="2" id="KW-0238">DNA-binding</keyword>
<name>A0ABP7PKU8_9ACTN</name>